<protein>
    <submittedName>
        <fullName evidence="10">Aldehyde ferredoxin oxidoreductase,tungsten-containing</fullName>
        <ecNumber evidence="10">1.2.7.-</ecNumber>
    </submittedName>
</protein>
<keyword evidence="4" id="KW-0479">Metal-binding</keyword>
<dbReference type="Proteomes" id="UP000009315">
    <property type="component" value="Unassembled WGS sequence"/>
</dbReference>
<evidence type="ECO:0000256" key="8">
    <source>
        <dbReference type="ARBA" id="ARBA00049934"/>
    </source>
</evidence>
<evidence type="ECO:0000256" key="6">
    <source>
        <dbReference type="ARBA" id="ARBA00023004"/>
    </source>
</evidence>
<accession>K8DXR2</accession>
<keyword evidence="3" id="KW-0004">4Fe-4S</keyword>
<dbReference type="InterPro" id="IPR051919">
    <property type="entry name" value="W-dependent_AOR"/>
</dbReference>
<keyword evidence="7" id="KW-0411">Iron-sulfur</keyword>
<dbReference type="GO" id="GO:0046872">
    <property type="term" value="F:metal ion binding"/>
    <property type="evidence" value="ECO:0007669"/>
    <property type="project" value="UniProtKB-KW"/>
</dbReference>
<dbReference type="PANTHER" id="PTHR30038">
    <property type="entry name" value="ALDEHYDE FERREDOXIN OXIDOREDUCTASE"/>
    <property type="match status" value="1"/>
</dbReference>
<sequence length="591" mass="64266">MVKGFYGKLLRIDLTNRLYQAESIPEEVLAQYLGGKGLGSYLLWQENVAKADPLGPGNKLIFALGPATGSGFFGVGRFGVFARSPLTGGFGESYCGGKAAEAMKAAGYDAVIVEGCADRPVYLEISDRGVAFREAAHLWGLDTIKTEETILKEVNRPGAQAVVIGPAGEQQVAFACLESSFWRSAGRGGMGAVLGSKKVKGIVFYGTARSPVADEAGLQELLTGLARSAQGQPGVKFYRTYGTPGMVALLNKAGAFPSRYWSAGELPEWEQISGERLLEHYHVQPRACCRCLLACGKLVTVKTGLRRGLQLEGPEYETIYAFGGLCCITDMDEIIYLNHLCDRLGMDTITAGNLVALAMEATARGKGNLDIAYGDAAATARLLEQTARREGAGAVLADGIIPAAERLGMTEEAVHVKGMEPAGYDPRILKGVGLGYATSARGACHLRATFYKPELSGVINPDTVEGKPELYIEYENRLTVFNTLILCVFFRDLVQWEQLQELLRVLTGYSYEVGDLRQTANRIITLNRMFNLRCGFDRRHDTLPDKIFKQPLAGRGISRDELAGMVQRYYQLRGWDDKGIPGELSSAVYQT</sequence>
<comment type="cofactor">
    <cofactor evidence="1">
        <name>[4Fe-4S] cluster</name>
        <dbReference type="ChEBI" id="CHEBI:49883"/>
    </cofactor>
</comment>
<dbReference type="EC" id="1.2.7.-" evidence="10"/>
<dbReference type="GO" id="GO:0051539">
    <property type="term" value="F:4 iron, 4 sulfur cluster binding"/>
    <property type="evidence" value="ECO:0007669"/>
    <property type="project" value="UniProtKB-KW"/>
</dbReference>
<dbReference type="InterPro" id="IPR001203">
    <property type="entry name" value="OxRdtase_Ald_Fedxn_C"/>
</dbReference>
<dbReference type="SUPFAM" id="SSF48310">
    <property type="entry name" value="Aldehyde ferredoxin oxidoreductase, C-terminal domains"/>
    <property type="match status" value="1"/>
</dbReference>
<reference evidence="10 11" key="1">
    <citation type="journal article" date="2013" name="Genome Announc.">
        <title>Genome Sequence of the Sulfate-Reducing Bacterium Desulfotomaculum hydrothermale Lam5(T).</title>
        <authorList>
            <person name="Amin O."/>
            <person name="Fardeau M.L."/>
            <person name="Valette O."/>
            <person name="Hirschler-Rea A."/>
            <person name="Barbe V."/>
            <person name="Medigue C."/>
            <person name="Vacherie B."/>
            <person name="Ollivier B."/>
            <person name="Bertin P.N."/>
            <person name="Dolla A."/>
        </authorList>
    </citation>
    <scope>NUCLEOTIDE SEQUENCE [LARGE SCALE GENOMIC DNA]</scope>
    <source>
        <strain evidence="11">Lam5 / DSM 18033</strain>
    </source>
</reference>
<dbReference type="GO" id="GO:0016625">
    <property type="term" value="F:oxidoreductase activity, acting on the aldehyde or oxo group of donors, iron-sulfur protein as acceptor"/>
    <property type="evidence" value="ECO:0007669"/>
    <property type="project" value="InterPro"/>
</dbReference>
<evidence type="ECO:0000256" key="2">
    <source>
        <dbReference type="ARBA" id="ARBA00011032"/>
    </source>
</evidence>
<dbReference type="Pfam" id="PF01314">
    <property type="entry name" value="AFOR_C"/>
    <property type="match status" value="1"/>
</dbReference>
<dbReference type="InterPro" id="IPR013984">
    <property type="entry name" value="Ald_Fedxn_OxRdtase_dom2"/>
</dbReference>
<comment type="caution">
    <text evidence="10">The sequence shown here is derived from an EMBL/GenBank/DDBJ whole genome shotgun (WGS) entry which is preliminary data.</text>
</comment>
<evidence type="ECO:0000259" key="9">
    <source>
        <dbReference type="SMART" id="SM00790"/>
    </source>
</evidence>
<evidence type="ECO:0000256" key="5">
    <source>
        <dbReference type="ARBA" id="ARBA00023002"/>
    </source>
</evidence>
<dbReference type="STRING" id="1121428.DESHY_110353"/>
<evidence type="ECO:0000256" key="4">
    <source>
        <dbReference type="ARBA" id="ARBA00022723"/>
    </source>
</evidence>
<evidence type="ECO:0000256" key="1">
    <source>
        <dbReference type="ARBA" id="ARBA00001966"/>
    </source>
</evidence>
<feature type="domain" description="Aldehyde ferredoxin oxidoreductase N-terminal" evidence="9">
    <location>
        <begin position="5"/>
        <end position="208"/>
    </location>
</feature>
<proteinExistence type="inferred from homology"/>
<dbReference type="GO" id="GO:0009055">
    <property type="term" value="F:electron transfer activity"/>
    <property type="evidence" value="ECO:0007669"/>
    <property type="project" value="InterPro"/>
</dbReference>
<dbReference type="InterPro" id="IPR013985">
    <property type="entry name" value="Ald_Fedxn_OxRdtase_dom3"/>
</dbReference>
<organism evidence="10 11">
    <name type="scientific">Desulforamulus hydrothermalis Lam5 = DSM 18033</name>
    <dbReference type="NCBI Taxonomy" id="1121428"/>
    <lineage>
        <taxon>Bacteria</taxon>
        <taxon>Bacillati</taxon>
        <taxon>Bacillota</taxon>
        <taxon>Clostridia</taxon>
        <taxon>Eubacteriales</taxon>
        <taxon>Peptococcaceae</taxon>
        <taxon>Desulforamulus</taxon>
    </lineage>
</organism>
<evidence type="ECO:0000313" key="10">
    <source>
        <dbReference type="EMBL" id="CCO07409.1"/>
    </source>
</evidence>
<dbReference type="PANTHER" id="PTHR30038:SF9">
    <property type="entry name" value="ALDEHYDE FERREDOXIN OXIDOREDUCTASE"/>
    <property type="match status" value="1"/>
</dbReference>
<dbReference type="InterPro" id="IPR013983">
    <property type="entry name" value="Ald_Fedxn_OxRdtase_N"/>
</dbReference>
<dbReference type="Gene3D" id="1.10.569.10">
    <property type="entry name" value="Aldehyde Ferredoxin Oxidoreductase Protein, subunit A, domain 2"/>
    <property type="match status" value="1"/>
</dbReference>
<dbReference type="Pfam" id="PF02730">
    <property type="entry name" value="AFOR_N"/>
    <property type="match status" value="1"/>
</dbReference>
<dbReference type="SMART" id="SM00790">
    <property type="entry name" value="AFOR_N"/>
    <property type="match status" value="1"/>
</dbReference>
<keyword evidence="6" id="KW-0408">Iron</keyword>
<dbReference type="InterPro" id="IPR036021">
    <property type="entry name" value="Tungsten_al_ferr_oxy-like_C"/>
</dbReference>
<comment type="cofactor">
    <cofactor evidence="8">
        <name>tungstopterin</name>
        <dbReference type="ChEBI" id="CHEBI:30402"/>
    </cofactor>
</comment>
<comment type="similarity">
    <text evidence="2">Belongs to the AOR/FOR family.</text>
</comment>
<dbReference type="RefSeq" id="WP_008410266.1">
    <property type="nucleotide sequence ID" value="NZ_CAOS01000003.1"/>
</dbReference>
<keyword evidence="5 10" id="KW-0560">Oxidoreductase</keyword>
<dbReference type="eggNOG" id="COG2414">
    <property type="taxonomic scope" value="Bacteria"/>
</dbReference>
<evidence type="ECO:0000256" key="3">
    <source>
        <dbReference type="ARBA" id="ARBA00022485"/>
    </source>
</evidence>
<dbReference type="EMBL" id="CAOS01000003">
    <property type="protein sequence ID" value="CCO07409.1"/>
    <property type="molecule type" value="Genomic_DNA"/>
</dbReference>
<evidence type="ECO:0000313" key="11">
    <source>
        <dbReference type="Proteomes" id="UP000009315"/>
    </source>
</evidence>
<gene>
    <name evidence="10" type="primary">aor</name>
    <name evidence="10" type="ORF">DESHY_110353</name>
</gene>
<dbReference type="Gene3D" id="3.60.9.10">
    <property type="entry name" value="Aldehyde ferredoxin oxidoreductase, N-terminal domain"/>
    <property type="match status" value="1"/>
</dbReference>
<evidence type="ECO:0000256" key="7">
    <source>
        <dbReference type="ARBA" id="ARBA00023014"/>
    </source>
</evidence>
<keyword evidence="11" id="KW-1185">Reference proteome</keyword>
<name>K8DXR2_9FIRM</name>
<dbReference type="SUPFAM" id="SSF56228">
    <property type="entry name" value="Aldehyde ferredoxin oxidoreductase, N-terminal domain"/>
    <property type="match status" value="1"/>
</dbReference>
<dbReference type="AlphaFoldDB" id="K8DXR2"/>
<dbReference type="Gene3D" id="1.10.599.10">
    <property type="entry name" value="Aldehyde Ferredoxin Oxidoreductase Protein, subunit A, domain 3"/>
    <property type="match status" value="1"/>
</dbReference>
<dbReference type="InterPro" id="IPR036503">
    <property type="entry name" value="Ald_Fedxn_OxRdtase_N_sf"/>
</dbReference>